<name>A0ACC0AGP7_CATRO</name>
<organism evidence="1 2">
    <name type="scientific">Catharanthus roseus</name>
    <name type="common">Madagascar periwinkle</name>
    <name type="synonym">Vinca rosea</name>
    <dbReference type="NCBI Taxonomy" id="4058"/>
    <lineage>
        <taxon>Eukaryota</taxon>
        <taxon>Viridiplantae</taxon>
        <taxon>Streptophyta</taxon>
        <taxon>Embryophyta</taxon>
        <taxon>Tracheophyta</taxon>
        <taxon>Spermatophyta</taxon>
        <taxon>Magnoliopsida</taxon>
        <taxon>eudicotyledons</taxon>
        <taxon>Gunneridae</taxon>
        <taxon>Pentapetalae</taxon>
        <taxon>asterids</taxon>
        <taxon>lamiids</taxon>
        <taxon>Gentianales</taxon>
        <taxon>Apocynaceae</taxon>
        <taxon>Rauvolfioideae</taxon>
        <taxon>Vinceae</taxon>
        <taxon>Catharanthinae</taxon>
        <taxon>Catharanthus</taxon>
    </lineage>
</organism>
<keyword evidence="2" id="KW-1185">Reference proteome</keyword>
<protein>
    <submittedName>
        <fullName evidence="1">Uncharacterized protein</fullName>
    </submittedName>
</protein>
<comment type="caution">
    <text evidence="1">The sequence shown here is derived from an EMBL/GenBank/DDBJ whole genome shotgun (WGS) entry which is preliminary data.</text>
</comment>
<evidence type="ECO:0000313" key="1">
    <source>
        <dbReference type="EMBL" id="KAI5659906.1"/>
    </source>
</evidence>
<accession>A0ACC0AGP7</accession>
<dbReference type="EMBL" id="CM044706">
    <property type="protein sequence ID" value="KAI5659906.1"/>
    <property type="molecule type" value="Genomic_DNA"/>
</dbReference>
<dbReference type="Proteomes" id="UP001060085">
    <property type="component" value="Linkage Group LG06"/>
</dbReference>
<evidence type="ECO:0000313" key="2">
    <source>
        <dbReference type="Proteomes" id="UP001060085"/>
    </source>
</evidence>
<gene>
    <name evidence="1" type="ORF">M9H77_28699</name>
</gene>
<reference evidence="2" key="1">
    <citation type="journal article" date="2023" name="Nat. Plants">
        <title>Single-cell RNA sequencing provides a high-resolution roadmap for understanding the multicellular compartmentation of specialized metabolism.</title>
        <authorList>
            <person name="Sun S."/>
            <person name="Shen X."/>
            <person name="Li Y."/>
            <person name="Li Y."/>
            <person name="Wang S."/>
            <person name="Li R."/>
            <person name="Zhang H."/>
            <person name="Shen G."/>
            <person name="Guo B."/>
            <person name="Wei J."/>
            <person name="Xu J."/>
            <person name="St-Pierre B."/>
            <person name="Chen S."/>
            <person name="Sun C."/>
        </authorList>
    </citation>
    <scope>NUCLEOTIDE SEQUENCE [LARGE SCALE GENOMIC DNA]</scope>
</reference>
<proteinExistence type="predicted"/>
<sequence length="668" mass="75019">MVLKNLTTFSPHSYGSPAPLLSAAAADAQEEETTHSPPPSLTLSFNNLSYTVKSRRSLMTRLSSAEPESKLLLNDISGSAKNGEILAVLGPSGSGKSTLIDALANRIMISNGTIDINGQKLESNSVKVISTYVMQDDLLFPMLTVEETLMFAAEFRLSKALSKSQKKERVRDLIDQLDLGNAVHTMIGDEGHRGISGGERRRISIGIDIIHNPILLFLDEPTTGLDSTGAFMVVNVLKRIAQNAASIVIMSIHQPSYRVLGLLNRLILLSHGQVVYCGSPSNLPNFLADFGHPQPEDENPVEAALDLIIDLENTPKMIESLVDFNKSWNNMMNPSVSSVSERTKSRFDYEGNLNITEVQRFANTLWTEILVLSKRSFLNARRLPELLVIRFGVAIFTAVIFATVYWNLDNSPKGNEERVTFLGFGVATIYYVSAEGFANYIQERSVIKRETAYNAYRKFSYWLSYSLVWLPSLFLLSMVFSTITFWGIGLNGGLRGFLFYWGMVFASFWTGNAFVTLIIELIPQVFLGYIILNALLSWFFFFCGLFITRDKIPNYWIWFHYLSLNKYTFQGLMKNEFGDSRKCLASGIQWLDNLPLVGSTATIDLKEKFLNSTSEILGKNITCFTSGKDILKDKGITDLSKWGSFWIVIAWGLLFKVLFYLALLRKRR</sequence>